<dbReference type="Proteomes" id="UP001165960">
    <property type="component" value="Unassembled WGS sequence"/>
</dbReference>
<evidence type="ECO:0000313" key="1">
    <source>
        <dbReference type="EMBL" id="KAJ9071301.1"/>
    </source>
</evidence>
<accession>A0ACC2TA46</accession>
<dbReference type="EMBL" id="QTSX02003309">
    <property type="protein sequence ID" value="KAJ9071301.1"/>
    <property type="molecule type" value="Genomic_DNA"/>
</dbReference>
<name>A0ACC2TA46_9FUNG</name>
<evidence type="ECO:0000313" key="2">
    <source>
        <dbReference type="Proteomes" id="UP001165960"/>
    </source>
</evidence>
<sequence length="80" mass="8408">MAWRPPPLFLVAPPRRLKCLVTGGAPFSGVLWAPCLPRFCLFCPPCLFSCLPGPSALPLALSGVVLSLSSGSGLFLGVWP</sequence>
<keyword evidence="2" id="KW-1185">Reference proteome</keyword>
<gene>
    <name evidence="1" type="ORF">DSO57_1038268</name>
</gene>
<reference evidence="1" key="1">
    <citation type="submission" date="2022-04" db="EMBL/GenBank/DDBJ databases">
        <title>Genome of the entomopathogenic fungus Entomophthora muscae.</title>
        <authorList>
            <person name="Elya C."/>
            <person name="Lovett B.R."/>
            <person name="Lee E."/>
            <person name="Macias A.M."/>
            <person name="Hajek A.E."/>
            <person name="De Bivort B.L."/>
            <person name="Kasson M.T."/>
            <person name="De Fine Licht H.H."/>
            <person name="Stajich J.E."/>
        </authorList>
    </citation>
    <scope>NUCLEOTIDE SEQUENCE</scope>
    <source>
        <strain evidence="1">Berkeley</strain>
    </source>
</reference>
<protein>
    <submittedName>
        <fullName evidence="1">Uncharacterized protein</fullName>
    </submittedName>
</protein>
<proteinExistence type="predicted"/>
<comment type="caution">
    <text evidence="1">The sequence shown here is derived from an EMBL/GenBank/DDBJ whole genome shotgun (WGS) entry which is preliminary data.</text>
</comment>
<organism evidence="1 2">
    <name type="scientific">Entomophthora muscae</name>
    <dbReference type="NCBI Taxonomy" id="34485"/>
    <lineage>
        <taxon>Eukaryota</taxon>
        <taxon>Fungi</taxon>
        <taxon>Fungi incertae sedis</taxon>
        <taxon>Zoopagomycota</taxon>
        <taxon>Entomophthoromycotina</taxon>
        <taxon>Entomophthoromycetes</taxon>
        <taxon>Entomophthorales</taxon>
        <taxon>Entomophthoraceae</taxon>
        <taxon>Entomophthora</taxon>
    </lineage>
</organism>